<keyword evidence="2" id="KW-1185">Reference proteome</keyword>
<dbReference type="Proteomes" id="UP000634229">
    <property type="component" value="Unassembled WGS sequence"/>
</dbReference>
<reference evidence="1 2" key="1">
    <citation type="submission" date="2021-01" db="EMBL/GenBank/DDBJ databases">
        <title>WGS of actinomycetes isolated from Thailand.</title>
        <authorList>
            <person name="Thawai C."/>
        </authorList>
    </citation>
    <scope>NUCLEOTIDE SEQUENCE [LARGE SCALE GENOMIC DNA]</scope>
    <source>
        <strain evidence="1 2">CA1R205</strain>
    </source>
</reference>
<comment type="caution">
    <text evidence="1">The sequence shown here is derived from an EMBL/GenBank/DDBJ whole genome shotgun (WGS) entry which is preliminary data.</text>
</comment>
<dbReference type="EMBL" id="JAERRF010000002">
    <property type="protein sequence ID" value="MBL1095866.1"/>
    <property type="molecule type" value="Genomic_DNA"/>
</dbReference>
<protein>
    <recommendedName>
        <fullName evidence="3">Secreted protein</fullName>
    </recommendedName>
</protein>
<proteinExistence type="predicted"/>
<organism evidence="1 2">
    <name type="scientific">Streptomyces coffeae</name>
    <dbReference type="NCBI Taxonomy" id="621382"/>
    <lineage>
        <taxon>Bacteria</taxon>
        <taxon>Bacillati</taxon>
        <taxon>Actinomycetota</taxon>
        <taxon>Actinomycetes</taxon>
        <taxon>Kitasatosporales</taxon>
        <taxon>Streptomycetaceae</taxon>
        <taxon>Streptomyces</taxon>
    </lineage>
</organism>
<dbReference type="RefSeq" id="WP_201871442.1">
    <property type="nucleotide sequence ID" value="NZ_JAERRF010000002.1"/>
</dbReference>
<name>A0ABS1N719_9ACTN</name>
<gene>
    <name evidence="1" type="ORF">JK363_04055</name>
</gene>
<evidence type="ECO:0008006" key="3">
    <source>
        <dbReference type="Google" id="ProtNLM"/>
    </source>
</evidence>
<evidence type="ECO:0000313" key="1">
    <source>
        <dbReference type="EMBL" id="MBL1095866.1"/>
    </source>
</evidence>
<accession>A0ABS1N719</accession>
<sequence>MISFMNTIKMTDRSVVATCLLGSALPGTGLSGAKAARLSERPIEAPAVAAAAAANAYAIAAEAANGAGSRTKQQHQQHKKWALRRLEPWSYPA</sequence>
<evidence type="ECO:0000313" key="2">
    <source>
        <dbReference type="Proteomes" id="UP000634229"/>
    </source>
</evidence>